<dbReference type="EMBL" id="CP017561">
    <property type="protein sequence ID" value="APA86013.2"/>
    <property type="molecule type" value="Genomic_DNA"/>
</dbReference>
<dbReference type="KEGG" id="pspw:BJG93_11830"/>
<dbReference type="RefSeq" id="WP_082194682.1">
    <property type="nucleotide sequence ID" value="NZ_CP017561.2"/>
</dbReference>
<feature type="region of interest" description="Disordered" evidence="4">
    <location>
        <begin position="245"/>
        <end position="269"/>
    </location>
</feature>
<dbReference type="EC" id="3.1.21.-" evidence="6"/>
<dbReference type="Pfam" id="PF01420">
    <property type="entry name" value="Methylase_S"/>
    <property type="match status" value="2"/>
</dbReference>
<keyword evidence="3" id="KW-0238">DNA-binding</keyword>
<accession>A0A1I9YI80</accession>
<dbReference type="InterPro" id="IPR051212">
    <property type="entry name" value="Type-I_RE_S_subunit"/>
</dbReference>
<dbReference type="InterPro" id="IPR000055">
    <property type="entry name" value="Restrct_endonuc_typeI_TRD"/>
</dbReference>
<dbReference type="Gene3D" id="3.90.220.20">
    <property type="entry name" value="DNA methylase specificity domains"/>
    <property type="match status" value="2"/>
</dbReference>
<evidence type="ECO:0000313" key="6">
    <source>
        <dbReference type="EMBL" id="APA86013.2"/>
    </source>
</evidence>
<dbReference type="SUPFAM" id="SSF116734">
    <property type="entry name" value="DNA methylase specificity domain"/>
    <property type="match status" value="2"/>
</dbReference>
<reference evidence="6" key="1">
    <citation type="submission" date="2016-09" db="EMBL/GenBank/DDBJ databases">
        <title>The Complete Genome of Burkholderia sprentiae wsm5005.</title>
        <authorList>
            <person name="De Meyer S."/>
            <person name="Wang P."/>
            <person name="Terpolilli J."/>
        </authorList>
    </citation>
    <scope>NUCLEOTIDE SEQUENCE [LARGE SCALE GENOMIC DNA]</scope>
    <source>
        <strain evidence="6">WSM5005</strain>
    </source>
</reference>
<evidence type="ECO:0000313" key="7">
    <source>
        <dbReference type="Proteomes" id="UP000179860"/>
    </source>
</evidence>
<dbReference type="CDD" id="cd17260">
    <property type="entry name" value="RMtype1_S_EcoEI-TRD1-CR1_like"/>
    <property type="match status" value="1"/>
</dbReference>
<evidence type="ECO:0000256" key="2">
    <source>
        <dbReference type="ARBA" id="ARBA00022747"/>
    </source>
</evidence>
<evidence type="ECO:0000256" key="4">
    <source>
        <dbReference type="SAM" id="MobiDB-lite"/>
    </source>
</evidence>
<dbReference type="Proteomes" id="UP000179860">
    <property type="component" value="Chromosome 1"/>
</dbReference>
<dbReference type="REBASE" id="165873">
    <property type="entry name" value="S.Psp5005ORF11835P"/>
</dbReference>
<organism evidence="6 7">
    <name type="scientific">Paraburkholderia sprentiae WSM5005</name>
    <dbReference type="NCBI Taxonomy" id="754502"/>
    <lineage>
        <taxon>Bacteria</taxon>
        <taxon>Pseudomonadati</taxon>
        <taxon>Pseudomonadota</taxon>
        <taxon>Betaproteobacteria</taxon>
        <taxon>Burkholderiales</taxon>
        <taxon>Burkholderiaceae</taxon>
        <taxon>Paraburkholderia</taxon>
    </lineage>
</organism>
<dbReference type="PANTHER" id="PTHR43140">
    <property type="entry name" value="TYPE-1 RESTRICTION ENZYME ECOKI SPECIFICITY PROTEIN"/>
    <property type="match status" value="1"/>
</dbReference>
<dbReference type="GO" id="GO:0009307">
    <property type="term" value="P:DNA restriction-modification system"/>
    <property type="evidence" value="ECO:0007669"/>
    <property type="project" value="UniProtKB-KW"/>
</dbReference>
<dbReference type="AlphaFoldDB" id="A0A1I9YI80"/>
<feature type="domain" description="Type I restriction modification DNA specificity" evidence="5">
    <location>
        <begin position="10"/>
        <end position="183"/>
    </location>
</feature>
<dbReference type="PANTHER" id="PTHR43140:SF1">
    <property type="entry name" value="TYPE I RESTRICTION ENZYME ECOKI SPECIFICITY SUBUNIT"/>
    <property type="match status" value="1"/>
</dbReference>
<evidence type="ECO:0000256" key="1">
    <source>
        <dbReference type="ARBA" id="ARBA00010923"/>
    </source>
</evidence>
<dbReference type="GO" id="GO:0003677">
    <property type="term" value="F:DNA binding"/>
    <property type="evidence" value="ECO:0007669"/>
    <property type="project" value="UniProtKB-KW"/>
</dbReference>
<name>A0A1I9YI80_9BURK</name>
<dbReference type="STRING" id="754502.BJG93_11830"/>
<feature type="domain" description="Type I restriction modification DNA specificity" evidence="5">
    <location>
        <begin position="278"/>
        <end position="434"/>
    </location>
</feature>
<proteinExistence type="inferred from homology"/>
<dbReference type="CDD" id="cd17259">
    <property type="entry name" value="RMtype1_S_StySKI-TRD2-CR2_like"/>
    <property type="match status" value="1"/>
</dbReference>
<keyword evidence="7" id="KW-1185">Reference proteome</keyword>
<protein>
    <submittedName>
        <fullName evidence="6">Restriction endonuclease subunit S</fullName>
        <ecNumber evidence="6">3.1.21.-</ecNumber>
    </submittedName>
</protein>
<comment type="similarity">
    <text evidence="1">Belongs to the type-I restriction system S methylase family.</text>
</comment>
<dbReference type="GO" id="GO:0004519">
    <property type="term" value="F:endonuclease activity"/>
    <property type="evidence" value="ECO:0007669"/>
    <property type="project" value="UniProtKB-KW"/>
</dbReference>
<sequence length="511" mass="57410">MMAVCSETLPDNWCKTTFSEVCAVNPTLDKAVLNDDLDVSFVPMSSVEAGTGSIDVSETRKFSAVKKGYTPFQARDVLFAKITPCMENGKMAVVPPVRNGLGFGSTEFHVLRPCDGVIAEYVYYFASSAAFRHEAEANMSGAVGQRRVTTPYLSNCEFPLPPTLEQRRIVAKIEELFSELDKGTESLRTAQAQLKVYRQALLKYAFDGKLTAQWRADNPDELETADALLKRIQLERARRYQQQLTDWEASDRRGGKPRTPKALPPLTAEDLGKLPDLPTGWSWVRLGDVASIIAGYAFEKSEYADSGVRLFQIANVSFGEVSWDKEVFLPNEYWESFKDLRLFPDDIVMALNRPLIGDDLKICRLRIADSPSILYQRVGKFAPHEPEFKDLIYWYLQSPIFIGSLKAELRGVNIPFINQSRLMEYAIPLCSLSELSYLANELERIFSEAKHLDQIITTSLRQAETLRQSILKEAFSGRLVPQDPNDEPASALLARIKAGKSAHSQGKKVRK</sequence>
<evidence type="ECO:0000259" key="5">
    <source>
        <dbReference type="Pfam" id="PF01420"/>
    </source>
</evidence>
<dbReference type="InterPro" id="IPR044946">
    <property type="entry name" value="Restrct_endonuc_typeI_TRD_sf"/>
</dbReference>
<evidence type="ECO:0000256" key="3">
    <source>
        <dbReference type="ARBA" id="ARBA00023125"/>
    </source>
</evidence>
<gene>
    <name evidence="6" type="ORF">BJG93_11830</name>
</gene>
<keyword evidence="6" id="KW-0540">Nuclease</keyword>
<keyword evidence="6" id="KW-0255">Endonuclease</keyword>
<keyword evidence="2" id="KW-0680">Restriction system</keyword>
<keyword evidence="6" id="KW-0378">Hydrolase</keyword>
<dbReference type="GO" id="GO:0016787">
    <property type="term" value="F:hydrolase activity"/>
    <property type="evidence" value="ECO:0007669"/>
    <property type="project" value="UniProtKB-KW"/>
</dbReference>
<reference evidence="6" key="2">
    <citation type="submission" date="2021-06" db="EMBL/GenBank/DDBJ databases">
        <authorList>
            <person name="Rogers T.H."/>
            <person name="Ramsay J.P."/>
            <person name="Wang P."/>
            <person name="Terpolilli J."/>
        </authorList>
    </citation>
    <scope>NUCLEOTIDE SEQUENCE</scope>
    <source>
        <strain evidence="6">WSM5005</strain>
    </source>
</reference>